<dbReference type="InterPro" id="IPR022189">
    <property type="entry name" value="SMTN"/>
</dbReference>
<sequence length="1414" mass="155787">FQCPPLCSGIAAATGTRDLTVTTPDGCVNNGGGEHGPLGLNVPNLPRDLVETLPEVGVEDPPNRGISKTFPTDPHNTFGPAKSVRHPPPQVDPTHHQLDTTVDITERRLIRSAIRELRHREIEDLEAVLTNKRFRRAQEHRHDDKENQHRLDLAASLDVLSRKLQDIQDIDVLSVMLRSSKEFEERKLIRAAIRRLRDQEIEGALEKVHLTGQQMEKQQKPQRSLELEDTSKETVDKSDRIEKIHYSQPQSKEAPRTDCNSDMVLVLDPLQEKVSCPLTACSERDSPPSDVIPRYRTHSNSSASARSPGSHNCSRVCTSEEVDERPGGSSSSTDTDSDAQEKISEPCSTTSNGLDAPDDAPIAIQRRRAIKKPSEDSVLKQKDTSSTNTSLFPVRNDAAFASCYPSFSRGGSVRDRVRKFTEPAEVSTEKRNVQRSIHRGTFTSNPAHSEPEDHAQDFSSSLPSFSDSGVNLDQSEQTVGGPQNTSENVRSACCGSEEGETPRGTASSDTQEVQGDPHSNMKAFLTIEIKDGRTSATQTSSSSSTSISGAMPRILTSSAAQRAGHGNDEQADTWSESNTIQAHQLQPLHRILSQGTAAFTPESQVSLNPTMPGVDLELMAASEDQIAPLTILDDECSESGLEAVIGDLLADSIVDDPPDKAGRSTDEEVARLELTLQCAVQEIHCDLKAFGEHIGVRLEEATAQVAPAIEAIAALQEENVRLQLQQETLTRQIEALCHALGLPALQLQPNQNLQEPEPPNKVQSDGSPEPIPHPPTFALQHSSSTSSQISRINSTMETEPVFSNEPALQTASEAPLVQNGSSASQLQRDTDSVTGSTGTLTSEQLEAIEDEEILDKMLDDSKDFEERKMIRAAMRELRKKKRDQREKERDLRLQELRQQREERGQKNRPGEVVVKKIEKSADGSTISEITKTNRFSQSDDCSRMTRSTVMETTYTQKFDRGTMQTKSFSYSSSSSSTSKKIGSVFDREDDTSRSGGGLAALERRQAERKKELMRAQTMPKTTASQARKAMIEKLEKEGGGSNSPVAQVKVQRSTSFGVPNANSIKQMLLDWCRAKTRGYENVDIQNFSSSWSDGMAFCALVHNFFPEAFDYSTLSPSNRRQNFEVAFKTAEAFANCMPLLEVEDMMIMGKKPDSKCVFTYVQSLVNHLRRYELMPRLLGEIVVRSLTVMLFKGAVFSSVYSSLPVCPRRRHSHPRSRGHVSSNLIYPPLLSQSQTVVVGGLWNCQSAVRKADFISALASHYSFDFLALNEAWISPQNTATPAALSSAYTFSHSPRESGRGGGTVSVTSPINLFIIVIYRPPGPLGDFLEEMDTLLSVFPSDSTPLMVLGDFNLPSGSSEFILLVFQQLPSHTQGRKRPGSSLHSSFPSYSHDCYPTSYLRSSPGILHYHSPCPA</sequence>
<feature type="compositionally biased region" description="Low complexity" evidence="5">
    <location>
        <begin position="782"/>
        <end position="795"/>
    </location>
</feature>
<dbReference type="InterPro" id="IPR036872">
    <property type="entry name" value="CH_dom_sf"/>
</dbReference>
<organism evidence="7 8">
    <name type="scientific">Hemibagrus guttatus</name>
    <dbReference type="NCBI Taxonomy" id="175788"/>
    <lineage>
        <taxon>Eukaryota</taxon>
        <taxon>Metazoa</taxon>
        <taxon>Chordata</taxon>
        <taxon>Craniata</taxon>
        <taxon>Vertebrata</taxon>
        <taxon>Euteleostomi</taxon>
        <taxon>Actinopterygii</taxon>
        <taxon>Neopterygii</taxon>
        <taxon>Teleostei</taxon>
        <taxon>Ostariophysi</taxon>
        <taxon>Siluriformes</taxon>
        <taxon>Bagridae</taxon>
        <taxon>Hemibagrus</taxon>
    </lineage>
</organism>
<dbReference type="FunFam" id="1.10.418.10:FF:000009">
    <property type="entry name" value="smoothelin isoform X2"/>
    <property type="match status" value="1"/>
</dbReference>
<feature type="coiled-coil region" evidence="4">
    <location>
        <begin position="698"/>
        <end position="732"/>
    </location>
</feature>
<feature type="compositionally biased region" description="Basic and acidic residues" evidence="5">
    <location>
        <begin position="1001"/>
        <end position="1013"/>
    </location>
</feature>
<reference evidence="7" key="1">
    <citation type="submission" date="2023-06" db="EMBL/GenBank/DDBJ databases">
        <title>Male Hemibagrus guttatus genome.</title>
        <authorList>
            <person name="Bian C."/>
        </authorList>
    </citation>
    <scope>NUCLEOTIDE SEQUENCE</scope>
    <source>
        <strain evidence="7">Male_cb2023</strain>
        <tissue evidence="7">Muscle</tissue>
    </source>
</reference>
<keyword evidence="2 4" id="KW-0175">Coiled coil</keyword>
<accession>A0AAE0UQ17</accession>
<feature type="coiled-coil region" evidence="4">
    <location>
        <begin position="867"/>
        <end position="894"/>
    </location>
</feature>
<gene>
    <name evidence="7" type="ORF">QTP70_018693</name>
</gene>
<dbReference type="Pfam" id="PF00307">
    <property type="entry name" value="CH"/>
    <property type="match status" value="1"/>
</dbReference>
<dbReference type="InterPro" id="IPR036691">
    <property type="entry name" value="Endo/exonu/phosph_ase_sf"/>
</dbReference>
<feature type="compositionally biased region" description="Low complexity" evidence="5">
    <location>
        <begin position="457"/>
        <end position="468"/>
    </location>
</feature>
<feature type="compositionally biased region" description="Low complexity" evidence="5">
    <location>
        <begin position="534"/>
        <end position="548"/>
    </location>
</feature>
<dbReference type="SUPFAM" id="SSF47576">
    <property type="entry name" value="Calponin-homology domain, CH-domain"/>
    <property type="match status" value="1"/>
</dbReference>
<evidence type="ECO:0000313" key="7">
    <source>
        <dbReference type="EMBL" id="KAK3514470.1"/>
    </source>
</evidence>
<comment type="similarity">
    <text evidence="3">Belongs to the smoothelin family.</text>
</comment>
<dbReference type="PANTHER" id="PTHR23167">
    <property type="entry name" value="CALPONIN HOMOLOGY DOMAIN-CONTAINING PROTEIN DDB_G0272472-RELATED"/>
    <property type="match status" value="1"/>
</dbReference>
<evidence type="ECO:0000256" key="4">
    <source>
        <dbReference type="SAM" id="Coils"/>
    </source>
</evidence>
<feature type="domain" description="Calponin-homology (CH)" evidence="6">
    <location>
        <begin position="1062"/>
        <end position="1169"/>
    </location>
</feature>
<dbReference type="Pfam" id="PF03372">
    <property type="entry name" value="Exo_endo_phos"/>
    <property type="match status" value="1"/>
</dbReference>
<feature type="compositionally biased region" description="Basic and acidic residues" evidence="5">
    <location>
        <begin position="422"/>
        <end position="432"/>
    </location>
</feature>
<keyword evidence="1" id="KW-0597">Phosphoprotein</keyword>
<feature type="region of interest" description="Disordered" evidence="5">
    <location>
        <begin position="750"/>
        <end position="842"/>
    </location>
</feature>
<feature type="compositionally biased region" description="Polar residues" evidence="5">
    <location>
        <begin position="504"/>
        <end position="513"/>
    </location>
</feature>
<feature type="non-terminal residue" evidence="7">
    <location>
        <position position="1414"/>
    </location>
</feature>
<dbReference type="PROSITE" id="PS50021">
    <property type="entry name" value="CH"/>
    <property type="match status" value="1"/>
</dbReference>
<dbReference type="Pfam" id="PF12510">
    <property type="entry name" value="Smoothelin"/>
    <property type="match status" value="2"/>
</dbReference>
<feature type="compositionally biased region" description="Polar residues" evidence="5">
    <location>
        <begin position="469"/>
        <end position="489"/>
    </location>
</feature>
<feature type="compositionally biased region" description="Basic and acidic residues" evidence="5">
    <location>
        <begin position="372"/>
        <end position="383"/>
    </location>
</feature>
<feature type="compositionally biased region" description="Basic and acidic residues" evidence="5">
    <location>
        <begin position="217"/>
        <end position="245"/>
    </location>
</feature>
<proteinExistence type="inferred from homology"/>
<feature type="compositionally biased region" description="Low complexity" evidence="5">
    <location>
        <begin position="298"/>
        <end position="312"/>
    </location>
</feature>
<name>A0AAE0UQ17_9TELE</name>
<dbReference type="Proteomes" id="UP001274896">
    <property type="component" value="Unassembled WGS sequence"/>
</dbReference>
<dbReference type="InterPro" id="IPR050540">
    <property type="entry name" value="F-actin_Monoox_Mical"/>
</dbReference>
<feature type="compositionally biased region" description="Polar residues" evidence="5">
    <location>
        <begin position="806"/>
        <end position="842"/>
    </location>
</feature>
<dbReference type="Gene3D" id="3.60.10.10">
    <property type="entry name" value="Endonuclease/exonuclease/phosphatase"/>
    <property type="match status" value="1"/>
</dbReference>
<feature type="region of interest" description="Disordered" evidence="5">
    <location>
        <begin position="422"/>
        <end position="519"/>
    </location>
</feature>
<dbReference type="PANTHER" id="PTHR23167:SF52">
    <property type="entry name" value="SMOOTHELIN"/>
    <property type="match status" value="1"/>
</dbReference>
<dbReference type="SUPFAM" id="SSF56219">
    <property type="entry name" value="DNase I-like"/>
    <property type="match status" value="1"/>
</dbReference>
<feature type="region of interest" description="Disordered" evidence="5">
    <location>
        <begin position="531"/>
        <end position="552"/>
    </location>
</feature>
<dbReference type="SMART" id="SM00033">
    <property type="entry name" value="CH"/>
    <property type="match status" value="1"/>
</dbReference>
<comment type="caution">
    <text evidence="7">The sequence shown here is derived from an EMBL/GenBank/DDBJ whole genome shotgun (WGS) entry which is preliminary data.</text>
</comment>
<dbReference type="Gene3D" id="1.10.418.10">
    <property type="entry name" value="Calponin-like domain"/>
    <property type="match status" value="1"/>
</dbReference>
<feature type="region of interest" description="Disordered" evidence="5">
    <location>
        <begin position="965"/>
        <end position="1027"/>
    </location>
</feature>
<dbReference type="EMBL" id="JAUCMX010000021">
    <property type="protein sequence ID" value="KAK3514470.1"/>
    <property type="molecule type" value="Genomic_DNA"/>
</dbReference>
<evidence type="ECO:0000259" key="6">
    <source>
        <dbReference type="PROSITE" id="PS50021"/>
    </source>
</evidence>
<evidence type="ECO:0000313" key="8">
    <source>
        <dbReference type="Proteomes" id="UP001274896"/>
    </source>
</evidence>
<feature type="region of interest" description="Disordered" evidence="5">
    <location>
        <begin position="55"/>
        <end position="74"/>
    </location>
</feature>
<evidence type="ECO:0000256" key="5">
    <source>
        <dbReference type="SAM" id="MobiDB-lite"/>
    </source>
</evidence>
<keyword evidence="8" id="KW-1185">Reference proteome</keyword>
<dbReference type="InterPro" id="IPR005135">
    <property type="entry name" value="Endo/exonuclease/phosphatase"/>
</dbReference>
<feature type="compositionally biased region" description="Low complexity" evidence="5">
    <location>
        <begin position="966"/>
        <end position="983"/>
    </location>
</feature>
<protein>
    <recommendedName>
        <fullName evidence="6">Calponin-homology (CH) domain-containing protein</fullName>
    </recommendedName>
</protein>
<feature type="region of interest" description="Disordered" evidence="5">
    <location>
        <begin position="279"/>
        <end position="392"/>
    </location>
</feature>
<evidence type="ECO:0000256" key="2">
    <source>
        <dbReference type="ARBA" id="ARBA00023054"/>
    </source>
</evidence>
<evidence type="ECO:0000256" key="3">
    <source>
        <dbReference type="ARBA" id="ARBA00061655"/>
    </source>
</evidence>
<dbReference type="InterPro" id="IPR001715">
    <property type="entry name" value="CH_dom"/>
</dbReference>
<feature type="region of interest" description="Disordered" evidence="5">
    <location>
        <begin position="212"/>
        <end position="259"/>
    </location>
</feature>
<evidence type="ECO:0000256" key="1">
    <source>
        <dbReference type="ARBA" id="ARBA00022553"/>
    </source>
</evidence>
<dbReference type="GO" id="GO:0003824">
    <property type="term" value="F:catalytic activity"/>
    <property type="evidence" value="ECO:0007669"/>
    <property type="project" value="InterPro"/>
</dbReference>